<dbReference type="Gene3D" id="3.40.50.300">
    <property type="entry name" value="P-loop containing nucleotide triphosphate hydrolases"/>
    <property type="match status" value="1"/>
</dbReference>
<evidence type="ECO:0000259" key="4">
    <source>
        <dbReference type="PROSITE" id="PS00662"/>
    </source>
</evidence>
<protein>
    <submittedName>
        <fullName evidence="5">Secretion system protein E</fullName>
    </submittedName>
</protein>
<dbReference type="FunFam" id="3.30.450.90:FF:000001">
    <property type="entry name" value="Type II secretion system ATPase GspE"/>
    <property type="match status" value="1"/>
</dbReference>
<reference evidence="5 6" key="1">
    <citation type="submission" date="2017-09" db="EMBL/GenBank/DDBJ databases">
        <title>Depth-based differentiation of microbial function through sediment-hosted aquifers and enrichment of novel symbionts in the deep terrestrial subsurface.</title>
        <authorList>
            <person name="Probst A.J."/>
            <person name="Ladd B."/>
            <person name="Jarett J.K."/>
            <person name="Geller-Mcgrath D.E."/>
            <person name="Sieber C.M."/>
            <person name="Emerson J.B."/>
            <person name="Anantharaman K."/>
            <person name="Thomas B.C."/>
            <person name="Malmstrom R."/>
            <person name="Stieglmeier M."/>
            <person name="Klingl A."/>
            <person name="Woyke T."/>
            <person name="Ryan C.M."/>
            <person name="Banfield J.F."/>
        </authorList>
    </citation>
    <scope>NUCLEOTIDE SEQUENCE [LARGE SCALE GENOMIC DNA]</scope>
    <source>
        <strain evidence="5">CG23_combo_of_CG06-09_8_20_14_all_41_10</strain>
    </source>
</reference>
<evidence type="ECO:0000313" key="5">
    <source>
        <dbReference type="EMBL" id="PIP19575.1"/>
    </source>
</evidence>
<name>A0A2G9YK13_9BACT</name>
<dbReference type="GO" id="GO:0016887">
    <property type="term" value="F:ATP hydrolysis activity"/>
    <property type="evidence" value="ECO:0007669"/>
    <property type="project" value="TreeGrafter"/>
</dbReference>
<dbReference type="PANTHER" id="PTHR30258">
    <property type="entry name" value="TYPE II SECRETION SYSTEM PROTEIN GSPE-RELATED"/>
    <property type="match status" value="1"/>
</dbReference>
<dbReference type="FunFam" id="3.30.300.160:FF:000002">
    <property type="entry name" value="Type II secretion system protein E"/>
    <property type="match status" value="1"/>
</dbReference>
<feature type="domain" description="Bacterial type II secretion system protein E" evidence="4">
    <location>
        <begin position="390"/>
        <end position="404"/>
    </location>
</feature>
<sequence length="569" mass="63787">MRTLKDKIIEILVKDGHISKGQLEKALGIQKEKGVPLRSVLVDENMISRETLLSLLSEELYMPTLNLSKYKFSPEVIGLVPERIARLYNLIPISSFGNTITVAMSDPLNIFALDDLRTLTGCNIDTVLSPDDEIARSINAQYNLESQDMEYVLDEASFQRGSLDKTEIELVKQEDIELSSALEESGEAPIVKLVDLMLNQALKKRASDIHIEPEHDCLRIRYRVDGSLHDVFKIPKSKQNAILARLKIISNLDITENRIPQDGRFKVKFEGKEVDFRVSDLPTTFGQKFVLRVLDKANLSIGLDKLGFSEQPERVFKEAIAKPFGMILVTGPTGSGKSTTLYSVLNQLNTPEKNIITIEDPVEYQVEGITQIQVKPEIGLDFSSGLRSLLRQSPDVIMIGEIRDSETADIAIKAALTGQIVFSTLHTNDAISSITRLIDMGVEPFLVASSVVMLCAQRLARKICLKCRQPIEIPEAFLKKIGFTEKANFYTAVGCKYCNNTGFYGRIAILEAILINDNIREMIIERKSIDIIKQYAQEQGMKTLRDDAFLKVKQELTSLDEAIKITTEE</sequence>
<dbReference type="Gene3D" id="3.30.450.90">
    <property type="match status" value="1"/>
</dbReference>
<dbReference type="EMBL" id="PCRK01000045">
    <property type="protein sequence ID" value="PIP19575.1"/>
    <property type="molecule type" value="Genomic_DNA"/>
</dbReference>
<gene>
    <name evidence="5" type="ORF">COX41_02165</name>
</gene>
<comment type="similarity">
    <text evidence="1">Belongs to the GSP E family.</text>
</comment>
<evidence type="ECO:0000256" key="3">
    <source>
        <dbReference type="ARBA" id="ARBA00022840"/>
    </source>
</evidence>
<dbReference type="Proteomes" id="UP000231292">
    <property type="component" value="Unassembled WGS sequence"/>
</dbReference>
<keyword evidence="3" id="KW-0067">ATP-binding</keyword>
<evidence type="ECO:0000256" key="2">
    <source>
        <dbReference type="ARBA" id="ARBA00022741"/>
    </source>
</evidence>
<accession>A0A2G9YK13</accession>
<dbReference type="Pfam" id="PF00437">
    <property type="entry name" value="T2SSE"/>
    <property type="match status" value="1"/>
</dbReference>
<dbReference type="InterPro" id="IPR007831">
    <property type="entry name" value="T2SS_GspE_N"/>
</dbReference>
<dbReference type="InterPro" id="IPR037257">
    <property type="entry name" value="T2SS_E_N_sf"/>
</dbReference>
<dbReference type="GO" id="GO:0005524">
    <property type="term" value="F:ATP binding"/>
    <property type="evidence" value="ECO:0007669"/>
    <property type="project" value="UniProtKB-KW"/>
</dbReference>
<dbReference type="InterPro" id="IPR027417">
    <property type="entry name" value="P-loop_NTPase"/>
</dbReference>
<dbReference type="CDD" id="cd01129">
    <property type="entry name" value="PulE-GspE-like"/>
    <property type="match status" value="1"/>
</dbReference>
<dbReference type="SMART" id="SM00382">
    <property type="entry name" value="AAA"/>
    <property type="match status" value="1"/>
</dbReference>
<dbReference type="InterPro" id="IPR001482">
    <property type="entry name" value="T2SS/T4SS_dom"/>
</dbReference>
<dbReference type="InterPro" id="IPR003593">
    <property type="entry name" value="AAA+_ATPase"/>
</dbReference>
<comment type="caution">
    <text evidence="5">The sequence shown here is derived from an EMBL/GenBank/DDBJ whole genome shotgun (WGS) entry which is preliminary data.</text>
</comment>
<dbReference type="PROSITE" id="PS00662">
    <property type="entry name" value="T2SP_E"/>
    <property type="match status" value="1"/>
</dbReference>
<dbReference type="SUPFAM" id="SSF52540">
    <property type="entry name" value="P-loop containing nucleoside triphosphate hydrolases"/>
    <property type="match status" value="1"/>
</dbReference>
<dbReference type="Pfam" id="PF05157">
    <property type="entry name" value="MshEN"/>
    <property type="match status" value="1"/>
</dbReference>
<dbReference type="GO" id="GO:0005886">
    <property type="term" value="C:plasma membrane"/>
    <property type="evidence" value="ECO:0007669"/>
    <property type="project" value="TreeGrafter"/>
</dbReference>
<dbReference type="FunFam" id="3.40.50.300:FF:000398">
    <property type="entry name" value="Type IV pilus assembly ATPase PilB"/>
    <property type="match status" value="1"/>
</dbReference>
<proteinExistence type="inferred from homology"/>
<dbReference type="SUPFAM" id="SSF160246">
    <property type="entry name" value="EspE N-terminal domain-like"/>
    <property type="match status" value="1"/>
</dbReference>
<evidence type="ECO:0000256" key="1">
    <source>
        <dbReference type="ARBA" id="ARBA00006611"/>
    </source>
</evidence>
<dbReference type="Gene3D" id="3.30.300.160">
    <property type="entry name" value="Type II secretion system, protein E, N-terminal domain"/>
    <property type="match status" value="1"/>
</dbReference>
<dbReference type="AlphaFoldDB" id="A0A2G9YK13"/>
<dbReference type="PANTHER" id="PTHR30258:SF1">
    <property type="entry name" value="PROTEIN TRANSPORT PROTEIN HOFB HOMOLOG"/>
    <property type="match status" value="1"/>
</dbReference>
<keyword evidence="2" id="KW-0547">Nucleotide-binding</keyword>
<organism evidence="5 6">
    <name type="scientific">Candidatus Sherwoodlollariibacterium unditelluris</name>
    <dbReference type="NCBI Taxonomy" id="1974757"/>
    <lineage>
        <taxon>Bacteria</taxon>
        <taxon>Pseudomonadati</taxon>
        <taxon>Candidatus Omnitrophota</taxon>
        <taxon>Candidatus Sherwoodlollariibacterium</taxon>
    </lineage>
</organism>
<evidence type="ECO:0000313" key="6">
    <source>
        <dbReference type="Proteomes" id="UP000231292"/>
    </source>
</evidence>